<dbReference type="PROSITE" id="PS50020">
    <property type="entry name" value="WW_DOMAIN_2"/>
    <property type="match status" value="1"/>
</dbReference>
<evidence type="ECO:0000313" key="3">
    <source>
        <dbReference type="EMBL" id="KIJ15120.1"/>
    </source>
</evidence>
<feature type="compositionally biased region" description="Basic and acidic residues" evidence="1">
    <location>
        <begin position="741"/>
        <end position="757"/>
    </location>
</feature>
<feature type="compositionally biased region" description="Basic and acidic residues" evidence="1">
    <location>
        <begin position="1120"/>
        <end position="1129"/>
    </location>
</feature>
<feature type="compositionally biased region" description="Basic and acidic residues" evidence="1">
    <location>
        <begin position="512"/>
        <end position="531"/>
    </location>
</feature>
<feature type="region of interest" description="Disordered" evidence="1">
    <location>
        <begin position="164"/>
        <end position="192"/>
    </location>
</feature>
<feature type="region of interest" description="Disordered" evidence="1">
    <location>
        <begin position="1"/>
        <end position="151"/>
    </location>
</feature>
<dbReference type="EMBL" id="KN819338">
    <property type="protein sequence ID" value="KIJ15120.1"/>
    <property type="molecule type" value="Genomic_DNA"/>
</dbReference>
<feature type="compositionally biased region" description="Basic and acidic residues" evidence="1">
    <location>
        <begin position="1078"/>
        <end position="1091"/>
    </location>
</feature>
<feature type="compositionally biased region" description="Basic residues" evidence="1">
    <location>
        <begin position="1219"/>
        <end position="1232"/>
    </location>
</feature>
<feature type="compositionally biased region" description="Basic and acidic residues" evidence="1">
    <location>
        <begin position="843"/>
        <end position="855"/>
    </location>
</feature>
<sequence>MEDDTEILDWGHEEEEGDFVGSEQHSFTADDAEDAVSLGGDEEDEFLTYQSRVPQGATHRGHSPPKNSQQTMVRQEAARSHAEAHRPSQLHQHQEEQQMERANSGTPQKHKNTPNSPASEQSPLLKRTHSHGKLTHALPPKPVVSSVPFVHPSHPSIIEATAMASRAERDKRNGVASKPVTHDTSDPLPPGWEVKYPRSGRGVYYYNIHTQECTWTLPTSAATRVQRSQRSDRREDPIDKPLPSKSDEALISRVGRSDGDMSYDDRHYRPGDDGRREDRLATSTHLITGDTYIPDTYVPGQRNGRSSPAPSRTRDSDLGPPPRRPTSPAGSYGDSIQGSYREVPAVSTLSAEDRTWVARDIVPVERPREHKERDHDSAPSDHEYRSLPRDTDRSSTLSTLSASSAPPTPRTGRLCSSRGGGRSITQTSRETLGVELRHTISCSFLFDFFLAWTHGRSSWTPIFPFTTSLLYMSSFESVTTPHTSSKSAQANFEVPPPKQKSRFSQADVPVQSDHRQSDTHDSGTRQARTDDIAPLSSHHRNDDIPSSRSLSDARGGSDIPKPSASDAQRSESRKRTPLPPQSEAFRPGSRLGTLQRDSGYTSSGLAAPARASAPPREIRSANRAAPSDGPRDTTRHTPSPTVPQVDLPTAERSDRARSRRSKSSANGPMHMDSYFPPESTRDRDRDVAMDVDDAPPPRSSDPPPRHSLPKRPVTQDEVPRYPRAMLGADGDGTLRGSTTGREARETKEMKQGKDEPSRSGPTRGRQQEERHAPEEPTRLIVEPKAPPAAPNIRLSGTNNIPIGTRNRFSGPPPVPASGDGRRDADVMFGNNAGPVDTNRSGRTGKDYERPPHRDVSGGQQVATNEPGQRVDARTSPSSSLRALPTAEIGGPVGSLGRPPRSTLGIAKGTTKSRFGPPIVKESTEPTHPQRNVSSESLRSEPLPEDASRATPPPLSRESSMTSVRGAAGQSGLPAHLPPRPQSPPRGYRYRAANDSQGQHRDRAQSPAEYSRRRDDVDMEPPPRQRPATPTHKRRTMDSYVPDPLPPARDTYVPEPPRESFQDTRGDHYVPQPAPMTQDEERERAPAMHPERALMLQPNGLPPRPPSILGRARSGKGARREKRDDRERAEGFGGNGVAQFSPASPGGGERRRYPKAEGGTVGQGSGASLLDRLTLDEGVVNASPSLRDRVQLPSKRDREDMLAGDVSMNQEVDEHDGSKRPRRRGTKSRKARR</sequence>
<dbReference type="InterPro" id="IPR036020">
    <property type="entry name" value="WW_dom_sf"/>
</dbReference>
<feature type="compositionally biased region" description="Basic and acidic residues" evidence="1">
    <location>
        <begin position="245"/>
        <end position="280"/>
    </location>
</feature>
<evidence type="ECO:0000256" key="1">
    <source>
        <dbReference type="SAM" id="MobiDB-lite"/>
    </source>
</evidence>
<feature type="compositionally biased region" description="Acidic residues" evidence="1">
    <location>
        <begin position="30"/>
        <end position="46"/>
    </location>
</feature>
<accession>A0A0C9THH2</accession>
<dbReference type="SMART" id="SM00456">
    <property type="entry name" value="WW"/>
    <property type="match status" value="1"/>
</dbReference>
<name>A0A0C9THH2_PAXIN</name>
<feature type="compositionally biased region" description="Basic and acidic residues" evidence="1">
    <location>
        <begin position="76"/>
        <end position="99"/>
    </location>
</feature>
<gene>
    <name evidence="3" type="ORF">PAXINDRAFT_12038</name>
</gene>
<evidence type="ECO:0000313" key="4">
    <source>
        <dbReference type="Proteomes" id="UP000053647"/>
    </source>
</evidence>
<dbReference type="CDD" id="cd00201">
    <property type="entry name" value="WW"/>
    <property type="match status" value="1"/>
</dbReference>
<feature type="compositionally biased region" description="Polar residues" evidence="1">
    <location>
        <begin position="857"/>
        <end position="866"/>
    </location>
</feature>
<feature type="compositionally biased region" description="Basic and acidic residues" evidence="1">
    <location>
        <begin position="367"/>
        <end position="393"/>
    </location>
</feature>
<feature type="region of interest" description="Disordered" evidence="1">
    <location>
        <begin position="479"/>
        <end position="1232"/>
    </location>
</feature>
<feature type="region of interest" description="Disordered" evidence="1">
    <location>
        <begin position="221"/>
        <end position="339"/>
    </location>
</feature>
<feature type="compositionally biased region" description="Basic and acidic residues" evidence="1">
    <location>
        <begin position="997"/>
        <end position="1015"/>
    </location>
</feature>
<dbReference type="AlphaFoldDB" id="A0A0C9THH2"/>
<keyword evidence="4" id="KW-1185">Reference proteome</keyword>
<protein>
    <recommendedName>
        <fullName evidence="2">WW domain-containing protein</fullName>
    </recommendedName>
</protein>
<organism evidence="3 4">
    <name type="scientific">Paxillus involutus ATCC 200175</name>
    <dbReference type="NCBI Taxonomy" id="664439"/>
    <lineage>
        <taxon>Eukaryota</taxon>
        <taxon>Fungi</taxon>
        <taxon>Dikarya</taxon>
        <taxon>Basidiomycota</taxon>
        <taxon>Agaricomycotina</taxon>
        <taxon>Agaricomycetes</taxon>
        <taxon>Agaricomycetidae</taxon>
        <taxon>Boletales</taxon>
        <taxon>Paxilineae</taxon>
        <taxon>Paxillaceae</taxon>
        <taxon>Paxillus</taxon>
    </lineage>
</organism>
<feature type="region of interest" description="Disordered" evidence="1">
    <location>
        <begin position="367"/>
        <end position="426"/>
    </location>
</feature>
<feature type="compositionally biased region" description="Low complexity" evidence="1">
    <location>
        <begin position="394"/>
        <end position="417"/>
    </location>
</feature>
<dbReference type="SUPFAM" id="SSF51045">
    <property type="entry name" value="WW domain"/>
    <property type="match status" value="1"/>
</dbReference>
<feature type="compositionally biased region" description="Basic and acidic residues" evidence="1">
    <location>
        <begin position="229"/>
        <end position="239"/>
    </location>
</feature>
<feature type="compositionally biased region" description="Polar residues" evidence="1">
    <location>
        <begin position="479"/>
        <end position="490"/>
    </location>
</feature>
<dbReference type="OrthoDB" id="548295at2759"/>
<dbReference type="Proteomes" id="UP000053647">
    <property type="component" value="Unassembled WGS sequence"/>
</dbReference>
<feature type="compositionally biased region" description="Low complexity" evidence="1">
    <location>
        <begin position="602"/>
        <end position="615"/>
    </location>
</feature>
<feature type="compositionally biased region" description="Polar residues" evidence="1">
    <location>
        <begin position="100"/>
        <end position="122"/>
    </location>
</feature>
<dbReference type="InterPro" id="IPR001202">
    <property type="entry name" value="WW_dom"/>
</dbReference>
<reference evidence="3 4" key="1">
    <citation type="submission" date="2014-06" db="EMBL/GenBank/DDBJ databases">
        <authorList>
            <consortium name="DOE Joint Genome Institute"/>
            <person name="Kuo A."/>
            <person name="Kohler A."/>
            <person name="Nagy L.G."/>
            <person name="Floudas D."/>
            <person name="Copeland A."/>
            <person name="Barry K.W."/>
            <person name="Cichocki N."/>
            <person name="Veneault-Fourrey C."/>
            <person name="LaButti K."/>
            <person name="Lindquist E.A."/>
            <person name="Lipzen A."/>
            <person name="Lundell T."/>
            <person name="Morin E."/>
            <person name="Murat C."/>
            <person name="Sun H."/>
            <person name="Tunlid A."/>
            <person name="Henrissat B."/>
            <person name="Grigoriev I.V."/>
            <person name="Hibbett D.S."/>
            <person name="Martin F."/>
            <person name="Nordberg H.P."/>
            <person name="Cantor M.N."/>
            <person name="Hua S.X."/>
        </authorList>
    </citation>
    <scope>NUCLEOTIDE SEQUENCE [LARGE SCALE GENOMIC DNA]</scope>
    <source>
        <strain evidence="3 4">ATCC 200175</strain>
    </source>
</reference>
<feature type="compositionally biased region" description="Basic and acidic residues" evidence="1">
    <location>
        <begin position="679"/>
        <end position="688"/>
    </location>
</feature>
<feature type="compositionally biased region" description="Pro residues" evidence="1">
    <location>
        <begin position="694"/>
        <end position="706"/>
    </location>
</feature>
<dbReference type="Gene3D" id="2.20.70.10">
    <property type="match status" value="1"/>
</dbReference>
<reference evidence="4" key="2">
    <citation type="submission" date="2015-01" db="EMBL/GenBank/DDBJ databases">
        <title>Evolutionary Origins and Diversification of the Mycorrhizal Mutualists.</title>
        <authorList>
            <consortium name="DOE Joint Genome Institute"/>
            <consortium name="Mycorrhizal Genomics Consortium"/>
            <person name="Kohler A."/>
            <person name="Kuo A."/>
            <person name="Nagy L.G."/>
            <person name="Floudas D."/>
            <person name="Copeland A."/>
            <person name="Barry K.W."/>
            <person name="Cichocki N."/>
            <person name="Veneault-Fourrey C."/>
            <person name="LaButti K."/>
            <person name="Lindquist E.A."/>
            <person name="Lipzen A."/>
            <person name="Lundell T."/>
            <person name="Morin E."/>
            <person name="Murat C."/>
            <person name="Riley R."/>
            <person name="Ohm R."/>
            <person name="Sun H."/>
            <person name="Tunlid A."/>
            <person name="Henrissat B."/>
            <person name="Grigoriev I.V."/>
            <person name="Hibbett D.S."/>
            <person name="Martin F."/>
        </authorList>
    </citation>
    <scope>NUCLEOTIDE SEQUENCE [LARGE SCALE GENOMIC DNA]</scope>
    <source>
        <strain evidence="4">ATCC 200175</strain>
    </source>
</reference>
<dbReference type="HOGENOM" id="CLU_010146_0_0_1"/>
<feature type="compositionally biased region" description="Acidic residues" evidence="1">
    <location>
        <begin position="1"/>
        <end position="18"/>
    </location>
</feature>
<proteinExistence type="predicted"/>
<evidence type="ECO:0000259" key="2">
    <source>
        <dbReference type="PROSITE" id="PS50020"/>
    </source>
</evidence>
<feature type="compositionally biased region" description="Basic and acidic residues" evidence="1">
    <location>
        <begin position="1185"/>
        <end position="1200"/>
    </location>
</feature>
<feature type="domain" description="WW" evidence="2">
    <location>
        <begin position="186"/>
        <end position="220"/>
    </location>
</feature>
<feature type="compositionally biased region" description="Basic and acidic residues" evidence="1">
    <location>
        <begin position="1055"/>
        <end position="1067"/>
    </location>
</feature>
<feature type="compositionally biased region" description="Basic and acidic residues" evidence="1">
    <location>
        <begin position="765"/>
        <end position="777"/>
    </location>
</feature>